<name>A0AAN7TEZ0_9PEZI</name>
<dbReference type="AlphaFoldDB" id="A0AAN7TEZ0"/>
<dbReference type="Proteomes" id="UP001310890">
    <property type="component" value="Unassembled WGS sequence"/>
</dbReference>
<gene>
    <name evidence="2" type="ORF">LTR62_005186</name>
</gene>
<proteinExistence type="predicted"/>
<feature type="compositionally biased region" description="Polar residues" evidence="1">
    <location>
        <begin position="60"/>
        <end position="72"/>
    </location>
</feature>
<feature type="region of interest" description="Disordered" evidence="1">
    <location>
        <begin position="45"/>
        <end position="85"/>
    </location>
</feature>
<dbReference type="EMBL" id="JAVRRL010000040">
    <property type="protein sequence ID" value="KAK5111346.1"/>
    <property type="molecule type" value="Genomic_DNA"/>
</dbReference>
<sequence>MRSLYPVRRPSSVSSGVFHSHGGIPSSASSVSGFSLFQAPIGPVEDRPSQTLFGPPSPPSLNVTNPSTSSVHVTEDPGAEALMPNGYNLDVDRIQEACTELEGYISRTPAHFRYSSYFVMTDDQAKVASAETFLPDSLHSGQTPCSHRFEEHEMLSEMLLADPGPPGRKETTDLSAQEYARAVYTYWERYLVSAYESAYHATDYLAAQRKLQRLKEFHTIYANDSGHSRLIATLQTLHTSIDADVTDLDTAVQNCNAWMGLARPMLDTFHEEIKAQVQRMNSLRDQMWFVADVRTSGPYDEARAIAGALRIMGKARKPQRSREAPSLRHAGVAKPSTTSQLKIEAQILELLSALPEQGGPNKLSDDMSRGTAAWMNANHIENVCRGEERLHKMCMDIRKCVDHITAGEGTFLGNNPLFAREAGTLGSSSGATLQAPQVMKRYDQLTLRTNVTPSIESVSSFSNPLSSVSSREWLDSQSPTLTHKSSTPFWSPVMTEALSPSSITSIGTRGTHREPSSPKTKVRSTAPGISIVGSLRRTLTSLLLSDLCSGLFHDGSETDSAFWTGIGGELAEKHVQQVWHIHEDDTSPLRLPELPTSPPFDHRQVLRHMMQDFSAHTSPTKKLSILQAVDEMLPLFADKHMDKLSHATRANGRVAVQADGSINGFRKMFCDPELRPVAIFRDLQYIASLVPDVTVTSSPAGKAFCNAVVAACSIKRDLINIMIETADSIIAHNSNNRGHNQLDSPKQLLRDSTTFTAPSRTSSAEEVARYGMSGAAHLLQITAKENHPVAQRELATLYLTHPELLDHSLFPFTRPRDVFRLELEAKWKGKKDAMRCDPGTMCVASHWMGLSCAGGDALAAEALRQGEEMERLG</sequence>
<dbReference type="PANTHER" id="PTHR42064:SF1">
    <property type="entry name" value="YALI0F28677P"/>
    <property type="match status" value="1"/>
</dbReference>
<feature type="region of interest" description="Disordered" evidence="1">
    <location>
        <begin position="314"/>
        <end position="335"/>
    </location>
</feature>
<evidence type="ECO:0000256" key="1">
    <source>
        <dbReference type="SAM" id="MobiDB-lite"/>
    </source>
</evidence>
<protein>
    <submittedName>
        <fullName evidence="2">Uncharacterized protein</fullName>
    </submittedName>
</protein>
<feature type="region of interest" description="Disordered" evidence="1">
    <location>
        <begin position="1"/>
        <end position="20"/>
    </location>
</feature>
<accession>A0AAN7TEZ0</accession>
<comment type="caution">
    <text evidence="2">The sequence shown here is derived from an EMBL/GenBank/DDBJ whole genome shotgun (WGS) entry which is preliminary data.</text>
</comment>
<feature type="region of interest" description="Disordered" evidence="1">
    <location>
        <begin position="501"/>
        <end position="525"/>
    </location>
</feature>
<dbReference type="PANTHER" id="PTHR42064">
    <property type="entry name" value="YALI0F28677P"/>
    <property type="match status" value="1"/>
</dbReference>
<organism evidence="2 3">
    <name type="scientific">Meristemomyces frigidus</name>
    <dbReference type="NCBI Taxonomy" id="1508187"/>
    <lineage>
        <taxon>Eukaryota</taxon>
        <taxon>Fungi</taxon>
        <taxon>Dikarya</taxon>
        <taxon>Ascomycota</taxon>
        <taxon>Pezizomycotina</taxon>
        <taxon>Dothideomycetes</taxon>
        <taxon>Dothideomycetidae</taxon>
        <taxon>Mycosphaerellales</taxon>
        <taxon>Teratosphaeriaceae</taxon>
        <taxon>Meristemomyces</taxon>
    </lineage>
</organism>
<reference evidence="2" key="1">
    <citation type="submission" date="2023-08" db="EMBL/GenBank/DDBJ databases">
        <title>Black Yeasts Isolated from many extreme environments.</title>
        <authorList>
            <person name="Coleine C."/>
            <person name="Stajich J.E."/>
            <person name="Selbmann L."/>
        </authorList>
    </citation>
    <scope>NUCLEOTIDE SEQUENCE</scope>
    <source>
        <strain evidence="2">CCFEE 5401</strain>
    </source>
</reference>
<evidence type="ECO:0000313" key="2">
    <source>
        <dbReference type="EMBL" id="KAK5111346.1"/>
    </source>
</evidence>
<evidence type="ECO:0000313" key="3">
    <source>
        <dbReference type="Proteomes" id="UP001310890"/>
    </source>
</evidence>